<keyword evidence="7" id="KW-0998">Cell outer membrane</keyword>
<keyword evidence="10" id="KW-1185">Reference proteome</keyword>
<comment type="caution">
    <text evidence="9">The sequence shown here is derived from an EMBL/GenBank/DDBJ whole genome shotgun (WGS) entry which is preliminary data.</text>
</comment>
<evidence type="ECO:0000256" key="7">
    <source>
        <dbReference type="ARBA" id="ARBA00023237"/>
    </source>
</evidence>
<accession>A0ABS6XGX6</accession>
<dbReference type="PANTHER" id="PTHR35093:SF8">
    <property type="entry name" value="OUTER MEMBRANE PROTEIN NMB0088-RELATED"/>
    <property type="match status" value="1"/>
</dbReference>
<evidence type="ECO:0000313" key="10">
    <source>
        <dbReference type="Proteomes" id="UP001197214"/>
    </source>
</evidence>
<dbReference type="Proteomes" id="UP001197214">
    <property type="component" value="Unassembled WGS sequence"/>
</dbReference>
<dbReference type="Pfam" id="PF03349">
    <property type="entry name" value="Toluene_X"/>
    <property type="match status" value="1"/>
</dbReference>
<sequence>MNTRTKLSLAAASAISSFCAFAGSAHAQAFYLQEQSARAAGRAFSGEAADTGPSSLWWNPASIAGIDGIQGDISASLILPEGEIRNNGTVIVRPGQSAASVGGDPVATNPIESGVLPSGSIAVPIGNRLAVGLTFASPYSFTTDYDDGAWTRYSADRTRLRTYDIQPSIAFAVTPWLRIGGAANIEHAEATLTNALPNLSAALPDGMQSLSGDGWDVGWSAGAQIDGGPVTLGLSYKSSIEHDLKGDLSISGLLGPLAAQNLDLSGVHATYSTPWQAIGSVRFAATDKLTLNAQVIRYGWSKFDSIDIGDPVDTSIPENYKNTWSYAGGFDLQVDPQLTLRAGVQYAGTPTRDGYRDPRVPDSDRWNFATGASIKVSDHFAVDAAANYIRFEDAPIDKPTAAYAGTVVQTPVVVDGQLNDASAVVLSLGGRFNF</sequence>
<organism evidence="9 10">
    <name type="scientific">Stakelama flava</name>
    <dbReference type="NCBI Taxonomy" id="2860338"/>
    <lineage>
        <taxon>Bacteria</taxon>
        <taxon>Pseudomonadati</taxon>
        <taxon>Pseudomonadota</taxon>
        <taxon>Alphaproteobacteria</taxon>
        <taxon>Sphingomonadales</taxon>
        <taxon>Sphingomonadaceae</taxon>
        <taxon>Stakelama</taxon>
    </lineage>
</organism>
<dbReference type="InterPro" id="IPR005017">
    <property type="entry name" value="OMPP1/FadL/TodX"/>
</dbReference>
<evidence type="ECO:0000256" key="3">
    <source>
        <dbReference type="ARBA" id="ARBA00022452"/>
    </source>
</evidence>
<feature type="signal peptide" evidence="8">
    <location>
        <begin position="1"/>
        <end position="22"/>
    </location>
</feature>
<dbReference type="RefSeq" id="WP_219236569.1">
    <property type="nucleotide sequence ID" value="NZ_JAHWZX010000001.1"/>
</dbReference>
<keyword evidence="3" id="KW-1134">Transmembrane beta strand</keyword>
<gene>
    <name evidence="9" type="ORF">KY084_01040</name>
</gene>
<evidence type="ECO:0000256" key="4">
    <source>
        <dbReference type="ARBA" id="ARBA00022692"/>
    </source>
</evidence>
<evidence type="ECO:0000256" key="6">
    <source>
        <dbReference type="ARBA" id="ARBA00023136"/>
    </source>
</evidence>
<protein>
    <submittedName>
        <fullName evidence="9">Outer membrane protein transport protein</fullName>
    </submittedName>
</protein>
<proteinExistence type="inferred from homology"/>
<evidence type="ECO:0000313" key="9">
    <source>
        <dbReference type="EMBL" id="MBW4329463.1"/>
    </source>
</evidence>
<dbReference type="PANTHER" id="PTHR35093">
    <property type="entry name" value="OUTER MEMBRANE PROTEIN NMB0088-RELATED"/>
    <property type="match status" value="1"/>
</dbReference>
<evidence type="ECO:0000256" key="8">
    <source>
        <dbReference type="SAM" id="SignalP"/>
    </source>
</evidence>
<name>A0ABS6XGX6_9SPHN</name>
<evidence type="ECO:0000256" key="1">
    <source>
        <dbReference type="ARBA" id="ARBA00004571"/>
    </source>
</evidence>
<evidence type="ECO:0000256" key="5">
    <source>
        <dbReference type="ARBA" id="ARBA00022729"/>
    </source>
</evidence>
<keyword evidence="6" id="KW-0472">Membrane</keyword>
<evidence type="ECO:0000256" key="2">
    <source>
        <dbReference type="ARBA" id="ARBA00008163"/>
    </source>
</evidence>
<dbReference type="EMBL" id="JAHWZX010000001">
    <property type="protein sequence ID" value="MBW4329463.1"/>
    <property type="molecule type" value="Genomic_DNA"/>
</dbReference>
<keyword evidence="4" id="KW-0812">Transmembrane</keyword>
<comment type="similarity">
    <text evidence="2">Belongs to the OmpP1/FadL family.</text>
</comment>
<reference evidence="9 10" key="1">
    <citation type="submission" date="2021-07" db="EMBL/GenBank/DDBJ databases">
        <title>Stakelama flava sp. nov., a novel endophytic bacterium isolated from branch of Kandelia candel.</title>
        <authorList>
            <person name="Tuo L."/>
        </authorList>
    </citation>
    <scope>NUCLEOTIDE SEQUENCE [LARGE SCALE GENOMIC DNA]</scope>
    <source>
        <strain evidence="9 10">CBK3Z-3</strain>
    </source>
</reference>
<feature type="chain" id="PRO_5046268443" evidence="8">
    <location>
        <begin position="23"/>
        <end position="434"/>
    </location>
</feature>
<keyword evidence="5 8" id="KW-0732">Signal</keyword>
<comment type="subcellular location">
    <subcellularLocation>
        <location evidence="1">Cell outer membrane</location>
        <topology evidence="1">Multi-pass membrane protein</topology>
    </subcellularLocation>
</comment>